<accession>A0A2S4UWK5</accession>
<proteinExistence type="predicted"/>
<gene>
    <name evidence="1" type="ORF">PSHT_12439</name>
</gene>
<dbReference type="Gene3D" id="1.10.1280.10">
    <property type="entry name" value="Di-copper center containing domain from catechol oxidase"/>
    <property type="match status" value="1"/>
</dbReference>
<feature type="non-terminal residue" evidence="1">
    <location>
        <position position="1"/>
    </location>
</feature>
<keyword evidence="2" id="KW-1185">Reference proteome</keyword>
<comment type="caution">
    <text evidence="1">The sequence shown here is derived from an EMBL/GenBank/DDBJ whole genome shotgun (WGS) entry which is preliminary data.</text>
</comment>
<evidence type="ECO:0000313" key="1">
    <source>
        <dbReference type="EMBL" id="POW01610.1"/>
    </source>
</evidence>
<protein>
    <submittedName>
        <fullName evidence="1">Uncharacterized protein</fullName>
    </submittedName>
</protein>
<dbReference type="InterPro" id="IPR008922">
    <property type="entry name" value="Di-copper_centre_dom_sf"/>
</dbReference>
<reference evidence="2" key="3">
    <citation type="journal article" date="2018" name="Mol. Plant Microbe Interact.">
        <title>Genome sequence resources for the wheat stripe rust pathogen (Puccinia striiformis f. sp. tritici) and the barley stripe rust pathogen (Puccinia striiformis f. sp. hordei).</title>
        <authorList>
            <person name="Xia C."/>
            <person name="Wang M."/>
            <person name="Yin C."/>
            <person name="Cornejo O.E."/>
            <person name="Hulbert S.H."/>
            <person name="Chen X."/>
        </authorList>
    </citation>
    <scope>NUCLEOTIDE SEQUENCE [LARGE SCALE GENOMIC DNA]</scope>
    <source>
        <strain evidence="2">93TX-2</strain>
    </source>
</reference>
<dbReference type="VEuPathDB" id="FungiDB:PSHT_12439"/>
<sequence length="162" mass="18439">IQTWRGCVSFGMVITHLPAKIWRTLVIIRCVGLSESLKIFSGEALCVHHALPKHIFLLLLLVLLADLVPGQPVGGRTCPKINTRKEWRQLSRESQASYLKAVKCLTTKPTTLRTRFRLRHYDDFQYVHSTLYMQGTDIWYSSTSKVSVNVVIRMVFHTGIGA</sequence>
<organism evidence="1 2">
    <name type="scientific">Puccinia striiformis</name>
    <dbReference type="NCBI Taxonomy" id="27350"/>
    <lineage>
        <taxon>Eukaryota</taxon>
        <taxon>Fungi</taxon>
        <taxon>Dikarya</taxon>
        <taxon>Basidiomycota</taxon>
        <taxon>Pucciniomycotina</taxon>
        <taxon>Pucciniomycetes</taxon>
        <taxon>Pucciniales</taxon>
        <taxon>Pucciniaceae</taxon>
        <taxon>Puccinia</taxon>
    </lineage>
</organism>
<dbReference type="SUPFAM" id="SSF48056">
    <property type="entry name" value="Di-copper centre-containing domain"/>
    <property type="match status" value="1"/>
</dbReference>
<evidence type="ECO:0000313" key="2">
    <source>
        <dbReference type="Proteomes" id="UP000238274"/>
    </source>
</evidence>
<dbReference type="Proteomes" id="UP000238274">
    <property type="component" value="Unassembled WGS sequence"/>
</dbReference>
<reference evidence="2" key="2">
    <citation type="journal article" date="2018" name="BMC Genomics">
        <title>Genomic insights into host adaptation between the wheat stripe rust pathogen (Puccinia striiformis f. sp. tritici) and the barley stripe rust pathogen (Puccinia striiformis f. sp. hordei).</title>
        <authorList>
            <person name="Xia C."/>
            <person name="Wang M."/>
            <person name="Yin C."/>
            <person name="Cornejo O.E."/>
            <person name="Hulbert S.H."/>
            <person name="Chen X."/>
        </authorList>
    </citation>
    <scope>NUCLEOTIDE SEQUENCE [LARGE SCALE GENOMIC DNA]</scope>
    <source>
        <strain evidence="2">93TX-2</strain>
    </source>
</reference>
<reference evidence="1 2" key="1">
    <citation type="submission" date="2017-12" db="EMBL/GenBank/DDBJ databases">
        <title>Gene loss provides genomic basis for host adaptation in cereal stripe rust fungi.</title>
        <authorList>
            <person name="Xia C."/>
        </authorList>
    </citation>
    <scope>NUCLEOTIDE SEQUENCE [LARGE SCALE GENOMIC DNA]</scope>
    <source>
        <strain evidence="1 2">93TX-2</strain>
    </source>
</reference>
<name>A0A2S4UWK5_9BASI</name>
<dbReference type="OrthoDB" id="6132182at2759"/>
<dbReference type="EMBL" id="PKSM01000228">
    <property type="protein sequence ID" value="POW01610.1"/>
    <property type="molecule type" value="Genomic_DNA"/>
</dbReference>
<dbReference type="AlphaFoldDB" id="A0A2S4UWK5"/>